<comment type="caution">
    <text evidence="2">The sequence shown here is derived from an EMBL/GenBank/DDBJ whole genome shotgun (WGS) entry which is preliminary data.</text>
</comment>
<dbReference type="PANTHER" id="PTHR34807">
    <property type="entry name" value="OS08G0270800 PROTEIN"/>
    <property type="match status" value="1"/>
</dbReference>
<dbReference type="EMBL" id="AMZH03011932">
    <property type="protein sequence ID" value="RRT51982.1"/>
    <property type="molecule type" value="Genomic_DNA"/>
</dbReference>
<dbReference type="Proteomes" id="UP000287651">
    <property type="component" value="Unassembled WGS sequence"/>
</dbReference>
<sequence>MVTKKGKNFAAGFFPSCTLSPVGEEGKARFRYQSLLLDYEELRKETESKKQQLHKANMRKLKLLAEVKFLQMKYACLLKNPSGRTQYGLKKKRPQSRPFESLRCSCSSTVIECQVRIGDAISTVREVDLPRTSTIIDLNQEAEEMKEFQVTWEPLKADTLKSRSMNGDAVANDLKLPICRDMGIRPAILNTGELHGTIK</sequence>
<name>A0A426YJR3_ENSVE</name>
<reference evidence="2 3" key="1">
    <citation type="journal article" date="2014" name="Agronomy (Basel)">
        <title>A Draft Genome Sequence for Ensete ventricosum, the Drought-Tolerant Tree Against Hunger.</title>
        <authorList>
            <person name="Harrison J."/>
            <person name="Moore K.A."/>
            <person name="Paszkiewicz K."/>
            <person name="Jones T."/>
            <person name="Grant M."/>
            <person name="Ambacheew D."/>
            <person name="Muzemil S."/>
            <person name="Studholme D.J."/>
        </authorList>
    </citation>
    <scope>NUCLEOTIDE SEQUENCE [LARGE SCALE GENOMIC DNA]</scope>
</reference>
<organism evidence="2 3">
    <name type="scientific">Ensete ventricosum</name>
    <name type="common">Abyssinian banana</name>
    <name type="synonym">Musa ensete</name>
    <dbReference type="NCBI Taxonomy" id="4639"/>
    <lineage>
        <taxon>Eukaryota</taxon>
        <taxon>Viridiplantae</taxon>
        <taxon>Streptophyta</taxon>
        <taxon>Embryophyta</taxon>
        <taxon>Tracheophyta</taxon>
        <taxon>Spermatophyta</taxon>
        <taxon>Magnoliopsida</taxon>
        <taxon>Liliopsida</taxon>
        <taxon>Zingiberales</taxon>
        <taxon>Musaceae</taxon>
        <taxon>Ensete</taxon>
    </lineage>
</organism>
<dbReference type="AlphaFoldDB" id="A0A426YJR3"/>
<evidence type="ECO:0000313" key="3">
    <source>
        <dbReference type="Proteomes" id="UP000287651"/>
    </source>
</evidence>
<evidence type="ECO:0000256" key="1">
    <source>
        <dbReference type="SAM" id="Coils"/>
    </source>
</evidence>
<feature type="coiled-coil region" evidence="1">
    <location>
        <begin position="32"/>
        <end position="59"/>
    </location>
</feature>
<accession>A0A426YJR3</accession>
<evidence type="ECO:0000313" key="2">
    <source>
        <dbReference type="EMBL" id="RRT51982.1"/>
    </source>
</evidence>
<protein>
    <submittedName>
        <fullName evidence="2">Uncharacterized protein</fullName>
    </submittedName>
</protein>
<keyword evidence="1" id="KW-0175">Coiled coil</keyword>
<gene>
    <name evidence="2" type="ORF">B296_00013706</name>
</gene>
<dbReference type="PANTHER" id="PTHR34807:SF3">
    <property type="entry name" value="OS08G0270800 PROTEIN"/>
    <property type="match status" value="1"/>
</dbReference>
<proteinExistence type="predicted"/>